<protein>
    <submittedName>
        <fullName evidence="1">Uncharacterized protein</fullName>
    </submittedName>
</protein>
<feature type="non-terminal residue" evidence="1">
    <location>
        <position position="1"/>
    </location>
</feature>
<name>A0A2A2AGP1_9BURK</name>
<reference evidence="1 2" key="1">
    <citation type="submission" date="2017-08" db="EMBL/GenBank/DDBJ databases">
        <title>WGS of Clinical strains of the CDC Group NO-1 linked to zoonotic infections in humans.</title>
        <authorList>
            <person name="Bernier A.-M."/>
            <person name="Bernard K."/>
        </authorList>
    </citation>
    <scope>NUCLEOTIDE SEQUENCE [LARGE SCALE GENOMIC DNA]</scope>
    <source>
        <strain evidence="1 2">NML79-0751</strain>
    </source>
</reference>
<comment type="caution">
    <text evidence="1">The sequence shown here is derived from an EMBL/GenBank/DDBJ whole genome shotgun (WGS) entry which is preliminary data.</text>
</comment>
<dbReference type="AlphaFoldDB" id="A0A2A2AGP1"/>
<dbReference type="RefSeq" id="WP_238947590.1">
    <property type="nucleotide sequence ID" value="NZ_NSJD01000048.1"/>
</dbReference>
<evidence type="ECO:0000313" key="2">
    <source>
        <dbReference type="Proteomes" id="UP000218644"/>
    </source>
</evidence>
<dbReference type="EMBL" id="NSJD01000048">
    <property type="protein sequence ID" value="PAT36901.1"/>
    <property type="molecule type" value="Genomic_DNA"/>
</dbReference>
<accession>A0A2A2AGP1</accession>
<gene>
    <name evidence="1" type="ORF">CK623_14135</name>
</gene>
<evidence type="ECO:0000313" key="1">
    <source>
        <dbReference type="EMBL" id="PAT36901.1"/>
    </source>
</evidence>
<sequence length="123" mass="13093">VIDWNKVVELFEAEQALGKGVGCAHAALSCSLDGWGRFFSSLIGVSIFMKTFPASAAGSRHTREGGCPGETLTGRRCRLPIPSCARGALDARLRGHDESYLSEIAMPVSGQVLDLSTLEQNAL</sequence>
<organism evidence="1 2">
    <name type="scientific">Vandammella animalimorsus</name>
    <dbReference type="NCBI Taxonomy" id="2029117"/>
    <lineage>
        <taxon>Bacteria</taxon>
        <taxon>Pseudomonadati</taxon>
        <taxon>Pseudomonadota</taxon>
        <taxon>Betaproteobacteria</taxon>
        <taxon>Burkholderiales</taxon>
        <taxon>Comamonadaceae</taxon>
        <taxon>Vandammella</taxon>
    </lineage>
</organism>
<dbReference type="Proteomes" id="UP000218644">
    <property type="component" value="Unassembled WGS sequence"/>
</dbReference>
<proteinExistence type="predicted"/>